<name>A0A0C9XNS7_9AGAR</name>
<gene>
    <name evidence="1" type="ORF">K443DRAFT_123990</name>
</gene>
<dbReference type="AlphaFoldDB" id="A0A0C9XNS7"/>
<keyword evidence="2" id="KW-1185">Reference proteome</keyword>
<protein>
    <submittedName>
        <fullName evidence="1">Uncharacterized protein</fullName>
    </submittedName>
</protein>
<dbReference type="Proteomes" id="UP000054477">
    <property type="component" value="Unassembled WGS sequence"/>
</dbReference>
<proteinExistence type="predicted"/>
<organism evidence="1 2">
    <name type="scientific">Laccaria amethystina LaAM-08-1</name>
    <dbReference type="NCBI Taxonomy" id="1095629"/>
    <lineage>
        <taxon>Eukaryota</taxon>
        <taxon>Fungi</taxon>
        <taxon>Dikarya</taxon>
        <taxon>Basidiomycota</taxon>
        <taxon>Agaricomycotina</taxon>
        <taxon>Agaricomycetes</taxon>
        <taxon>Agaricomycetidae</taxon>
        <taxon>Agaricales</taxon>
        <taxon>Agaricineae</taxon>
        <taxon>Hydnangiaceae</taxon>
        <taxon>Laccaria</taxon>
    </lineage>
</organism>
<dbReference type="EMBL" id="KN838687">
    <property type="protein sequence ID" value="KIJ97662.1"/>
    <property type="molecule type" value="Genomic_DNA"/>
</dbReference>
<reference evidence="2" key="2">
    <citation type="submission" date="2015-01" db="EMBL/GenBank/DDBJ databases">
        <title>Evolutionary Origins and Diversification of the Mycorrhizal Mutualists.</title>
        <authorList>
            <consortium name="DOE Joint Genome Institute"/>
            <consortium name="Mycorrhizal Genomics Consortium"/>
            <person name="Kohler A."/>
            <person name="Kuo A."/>
            <person name="Nagy L.G."/>
            <person name="Floudas D."/>
            <person name="Copeland A."/>
            <person name="Barry K.W."/>
            <person name="Cichocki N."/>
            <person name="Veneault-Fourrey C."/>
            <person name="LaButti K."/>
            <person name="Lindquist E.A."/>
            <person name="Lipzen A."/>
            <person name="Lundell T."/>
            <person name="Morin E."/>
            <person name="Murat C."/>
            <person name="Riley R."/>
            <person name="Ohm R."/>
            <person name="Sun H."/>
            <person name="Tunlid A."/>
            <person name="Henrissat B."/>
            <person name="Grigoriev I.V."/>
            <person name="Hibbett D.S."/>
            <person name="Martin F."/>
        </authorList>
    </citation>
    <scope>NUCLEOTIDE SEQUENCE [LARGE SCALE GENOMIC DNA]</scope>
    <source>
        <strain evidence="2">LaAM-08-1</strain>
    </source>
</reference>
<evidence type="ECO:0000313" key="1">
    <source>
        <dbReference type="EMBL" id="KIJ97662.1"/>
    </source>
</evidence>
<dbReference type="HOGENOM" id="CLU_1415377_0_0_1"/>
<reference evidence="1 2" key="1">
    <citation type="submission" date="2014-04" db="EMBL/GenBank/DDBJ databases">
        <authorList>
            <consortium name="DOE Joint Genome Institute"/>
            <person name="Kuo A."/>
            <person name="Kohler A."/>
            <person name="Nagy L.G."/>
            <person name="Floudas D."/>
            <person name="Copeland A."/>
            <person name="Barry K.W."/>
            <person name="Cichocki N."/>
            <person name="Veneault-Fourrey C."/>
            <person name="LaButti K."/>
            <person name="Lindquist E.A."/>
            <person name="Lipzen A."/>
            <person name="Lundell T."/>
            <person name="Morin E."/>
            <person name="Murat C."/>
            <person name="Sun H."/>
            <person name="Tunlid A."/>
            <person name="Henrissat B."/>
            <person name="Grigoriev I.V."/>
            <person name="Hibbett D.S."/>
            <person name="Martin F."/>
            <person name="Nordberg H.P."/>
            <person name="Cantor M.N."/>
            <person name="Hua S.X."/>
        </authorList>
    </citation>
    <scope>NUCLEOTIDE SEQUENCE [LARGE SCALE GENOMIC DNA]</scope>
    <source>
        <strain evidence="1 2">LaAM-08-1</strain>
    </source>
</reference>
<accession>A0A0C9XNS7</accession>
<sequence length="192" mass="21284">MYLSPANIRNSDAARLGFKYGKPEADIPTISKRGVSADLHATRRLTRCRPQAYPKKGRNWIWMRNAGNFAHVRSLEKIPLRGDIAGKRSRFDLLGIRATSKEVYPDLSLGSLKALSRTNDEMPITSIRNPGPQKRGITFTGKWGSTFAITRQGAAVDRDELGIHGSENCAQCIFTTGGKQFSEPDDNYISSI</sequence>
<evidence type="ECO:0000313" key="2">
    <source>
        <dbReference type="Proteomes" id="UP000054477"/>
    </source>
</evidence>